<dbReference type="InterPro" id="IPR050481">
    <property type="entry name" value="UDP-glycosyltransf_plant"/>
</dbReference>
<evidence type="ECO:0000256" key="3">
    <source>
        <dbReference type="ARBA" id="ARBA00022679"/>
    </source>
</evidence>
<organism evidence="7 8">
    <name type="scientific">Deinandra increscens subsp. villosa</name>
    <dbReference type="NCBI Taxonomy" id="3103831"/>
    <lineage>
        <taxon>Eukaryota</taxon>
        <taxon>Viridiplantae</taxon>
        <taxon>Streptophyta</taxon>
        <taxon>Embryophyta</taxon>
        <taxon>Tracheophyta</taxon>
        <taxon>Spermatophyta</taxon>
        <taxon>Magnoliopsida</taxon>
        <taxon>eudicotyledons</taxon>
        <taxon>Gunneridae</taxon>
        <taxon>Pentapetalae</taxon>
        <taxon>asterids</taxon>
        <taxon>campanulids</taxon>
        <taxon>Asterales</taxon>
        <taxon>Asteraceae</taxon>
        <taxon>Asteroideae</taxon>
        <taxon>Heliantheae alliance</taxon>
        <taxon>Madieae</taxon>
        <taxon>Madiinae</taxon>
        <taxon>Deinandra</taxon>
    </lineage>
</organism>
<reference evidence="7 8" key="1">
    <citation type="submission" date="2024-04" db="EMBL/GenBank/DDBJ databases">
        <title>The reference genome of an endangered Asteraceae, Deinandra increscens subsp. villosa, native to the Central Coast of California.</title>
        <authorList>
            <person name="Guilliams M."/>
            <person name="Hasenstab-Lehman K."/>
            <person name="Meyer R."/>
            <person name="Mcevoy S."/>
        </authorList>
    </citation>
    <scope>NUCLEOTIDE SEQUENCE [LARGE SCALE GENOMIC DNA]</scope>
    <source>
        <tissue evidence="7">Leaf</tissue>
    </source>
</reference>
<dbReference type="PANTHER" id="PTHR48048">
    <property type="entry name" value="GLYCOSYLTRANSFERASE"/>
    <property type="match status" value="1"/>
</dbReference>
<dbReference type="CDD" id="cd03784">
    <property type="entry name" value="GT1_Gtf-like"/>
    <property type="match status" value="1"/>
</dbReference>
<sequence length="471" mass="52369">MFTSELVFIPSPGAGHLPPTVELAKLLLHRDPRLSATIIVMNLSLGPKTHTETHPRLRLVNIPCDESTMSLITPKTFLSAFVQHHKPHVRDIVKGIITDSNSVRLAGFVLDMFCIDMIDVANEFGAPSYTYFTSGAAMLGLMFHFQARRDDEGYDATELRNSESEVLVNTFVNPVPVKVLPEVVLDKEGGAKMFLDLAKRFRETEGIVVNTFHELETHALEHLTHDESLLPPVFAVGPILNLEKKTKTSEDELIMRWLNEQPKSSVVFLCFGSMGGFSEEQVKEIATGVERSGQRFLWSLRQPPPKGKIESPKEYENLEAVLPDGFLERTSSVGKVIGWAPQTEVLSHPSIGGFVSHCGWNSTLESMWCGVPMAAWPLYAEQQLNAFQLVVELGVAAEIRMDYRTNLRGDGSEMMVDAGEIEDGIRKLMSDGEMRKKVIEMKEKSRAAVVEGGSSHTSIGTFIHHLMNLLV</sequence>
<dbReference type="GO" id="GO:0035251">
    <property type="term" value="F:UDP-glucosyltransferase activity"/>
    <property type="evidence" value="ECO:0007669"/>
    <property type="project" value="InterPro"/>
</dbReference>
<keyword evidence="8" id="KW-1185">Reference proteome</keyword>
<dbReference type="EC" id="2.4.1.-" evidence="6"/>
<dbReference type="Pfam" id="PF00201">
    <property type="entry name" value="UDPGT"/>
    <property type="match status" value="1"/>
</dbReference>
<name>A0AAP0H0B3_9ASTR</name>
<dbReference type="PROSITE" id="PS00375">
    <property type="entry name" value="UDPGT"/>
    <property type="match status" value="1"/>
</dbReference>
<evidence type="ECO:0000313" key="7">
    <source>
        <dbReference type="EMBL" id="KAK9068041.1"/>
    </source>
</evidence>
<dbReference type="PANTHER" id="PTHR48048:SF72">
    <property type="entry name" value="GLYCOSYLTRANSFERASE"/>
    <property type="match status" value="1"/>
</dbReference>
<proteinExistence type="inferred from homology"/>
<dbReference type="SUPFAM" id="SSF53756">
    <property type="entry name" value="UDP-Glycosyltransferase/glycogen phosphorylase"/>
    <property type="match status" value="1"/>
</dbReference>
<dbReference type="InterPro" id="IPR002213">
    <property type="entry name" value="UDP_glucos_trans"/>
</dbReference>
<dbReference type="Gene3D" id="3.40.50.2000">
    <property type="entry name" value="Glycogen Phosphorylase B"/>
    <property type="match status" value="2"/>
</dbReference>
<evidence type="ECO:0000256" key="5">
    <source>
        <dbReference type="RuleBase" id="RU003718"/>
    </source>
</evidence>
<dbReference type="Proteomes" id="UP001408789">
    <property type="component" value="Unassembled WGS sequence"/>
</dbReference>
<dbReference type="AlphaFoldDB" id="A0AAP0H0B3"/>
<protein>
    <recommendedName>
        <fullName evidence="6">Glycosyltransferase</fullName>
        <ecNumber evidence="6">2.4.1.-</ecNumber>
    </recommendedName>
</protein>
<evidence type="ECO:0000256" key="1">
    <source>
        <dbReference type="ARBA" id="ARBA00009995"/>
    </source>
</evidence>
<dbReference type="InterPro" id="IPR035595">
    <property type="entry name" value="UDP_glycos_trans_CS"/>
</dbReference>
<dbReference type="FunFam" id="3.40.50.2000:FF:000080">
    <property type="entry name" value="Glycosyltransferase"/>
    <property type="match status" value="1"/>
</dbReference>
<evidence type="ECO:0000256" key="2">
    <source>
        <dbReference type="ARBA" id="ARBA00022676"/>
    </source>
</evidence>
<keyword evidence="2 5" id="KW-0328">Glycosyltransferase</keyword>
<dbReference type="EMBL" id="JBCNJP010000014">
    <property type="protein sequence ID" value="KAK9068041.1"/>
    <property type="molecule type" value="Genomic_DNA"/>
</dbReference>
<keyword evidence="3 5" id="KW-0808">Transferase</keyword>
<evidence type="ECO:0000256" key="4">
    <source>
        <dbReference type="ARBA" id="ARBA00053747"/>
    </source>
</evidence>
<accession>A0AAP0H0B3</accession>
<evidence type="ECO:0000313" key="8">
    <source>
        <dbReference type="Proteomes" id="UP001408789"/>
    </source>
</evidence>
<comment type="caution">
    <text evidence="7">The sequence shown here is derived from an EMBL/GenBank/DDBJ whole genome shotgun (WGS) entry which is preliminary data.</text>
</comment>
<comment type="function">
    <text evidence="4">May glycosylate diterpenes or flavonols in leaves.</text>
</comment>
<comment type="similarity">
    <text evidence="1 5">Belongs to the UDP-glycosyltransferase family.</text>
</comment>
<dbReference type="FunFam" id="3.40.50.2000:FF:000056">
    <property type="entry name" value="Glycosyltransferase"/>
    <property type="match status" value="1"/>
</dbReference>
<evidence type="ECO:0000256" key="6">
    <source>
        <dbReference type="RuleBase" id="RU362057"/>
    </source>
</evidence>
<gene>
    <name evidence="7" type="ORF">SSX86_012152</name>
</gene>